<feature type="transmembrane region" description="Helical" evidence="8">
    <location>
        <begin position="118"/>
        <end position="142"/>
    </location>
</feature>
<evidence type="ECO:0000313" key="10">
    <source>
        <dbReference type="EMBL" id="SOE88598.1"/>
    </source>
</evidence>
<feature type="transmembrane region" description="Helical" evidence="8">
    <location>
        <begin position="154"/>
        <end position="174"/>
    </location>
</feature>
<dbReference type="GO" id="GO:0005886">
    <property type="term" value="C:plasma membrane"/>
    <property type="evidence" value="ECO:0007669"/>
    <property type="project" value="UniProtKB-SubCell"/>
</dbReference>
<feature type="transmembrane region" description="Helical" evidence="8">
    <location>
        <begin position="369"/>
        <end position="393"/>
    </location>
</feature>
<evidence type="ECO:0000256" key="1">
    <source>
        <dbReference type="ARBA" id="ARBA00004651"/>
    </source>
</evidence>
<evidence type="ECO:0000256" key="8">
    <source>
        <dbReference type="SAM" id="Phobius"/>
    </source>
</evidence>
<name>A0A7Z7IED2_9BURK</name>
<evidence type="ECO:0000256" key="5">
    <source>
        <dbReference type="ARBA" id="ARBA00022989"/>
    </source>
</evidence>
<keyword evidence="11" id="KW-1185">Reference proteome</keyword>
<comment type="caution">
    <text evidence="10">The sequence shown here is derived from an EMBL/GenBank/DDBJ whole genome shotgun (WGS) entry which is preliminary data.</text>
</comment>
<comment type="subcellular location">
    <subcellularLocation>
        <location evidence="1">Cell membrane</location>
        <topology evidence="1">Multi-pass membrane protein</topology>
    </subcellularLocation>
</comment>
<dbReference type="CDD" id="cd17502">
    <property type="entry name" value="MFS_Azr1_MDR_like"/>
    <property type="match status" value="1"/>
</dbReference>
<dbReference type="InterPro" id="IPR011701">
    <property type="entry name" value="MFS"/>
</dbReference>
<feature type="transmembrane region" description="Helical" evidence="8">
    <location>
        <begin position="279"/>
        <end position="300"/>
    </location>
</feature>
<feature type="transmembrane region" description="Helical" evidence="8">
    <location>
        <begin position="241"/>
        <end position="258"/>
    </location>
</feature>
<dbReference type="PROSITE" id="PS00217">
    <property type="entry name" value="SUGAR_TRANSPORT_2"/>
    <property type="match status" value="1"/>
</dbReference>
<keyword evidence="5 8" id="KW-1133">Transmembrane helix</keyword>
<protein>
    <recommendedName>
        <fullName evidence="7">MFS-type drug efflux transporter P55</fullName>
    </recommendedName>
</protein>
<feature type="transmembrane region" description="Helical" evidence="8">
    <location>
        <begin position="26"/>
        <end position="50"/>
    </location>
</feature>
<dbReference type="AlphaFoldDB" id="A0A7Z7IED2"/>
<evidence type="ECO:0000256" key="7">
    <source>
        <dbReference type="ARBA" id="ARBA00044273"/>
    </source>
</evidence>
<feature type="transmembrane region" description="Helical" evidence="8">
    <location>
        <begin position="214"/>
        <end position="235"/>
    </location>
</feature>
<sequence>MPAAPHLRTKTMTSPASASNPASKRAFVIAAVMASMAMVAIEATIVSTAMPQIVSQIGDLHLYSWVFSSFLLAQTAMTVIFGKLADLYGRKPVILAGIAIFLVGSVLAGFAWSMPAMIVFRLIQGIGAGAIQPVTLTVVADLYPARERGKVQGYLASVWAISAVLGPMVGGLIIRDWSWAWIFWLNVPIGLASAAGFIAYLREAPRSARPSIDVLGAVLFTAAIGSFMMSLTYAGTSEDRAATLTAIACVVFGVLFVMQERRAVEPMISFGLWSRRPIAASNAATVLSGMILMGATTFLPMYVQGVLGRAPVIAGLALTMMMVGWPSGATLAARSFHRFGLRPILVAGSVFVPAGVLFFVLLTPQSSPVLAGVGSLVAGFGMGLFSVSSLVLIQEIVTVDQRGSATASNLFSRNLGSTLGATAFGAALNYGLSHSTLSKAITSEQLRELLDARHIAEVSEPVVRLVLHASLHLTFWAMLAIGVFIVLFAVLVPHVALGRAPSPALEPLAPVED</sequence>
<feature type="transmembrane region" description="Helical" evidence="8">
    <location>
        <begin position="180"/>
        <end position="202"/>
    </location>
</feature>
<dbReference type="GO" id="GO:0022857">
    <property type="term" value="F:transmembrane transporter activity"/>
    <property type="evidence" value="ECO:0007669"/>
    <property type="project" value="InterPro"/>
</dbReference>
<dbReference type="FunFam" id="1.20.1720.10:FF:000004">
    <property type="entry name" value="EmrB/QacA family drug resistance transporter"/>
    <property type="match status" value="1"/>
</dbReference>
<keyword evidence="6 8" id="KW-0472">Membrane</keyword>
<dbReference type="PRINTS" id="PR01036">
    <property type="entry name" value="TCRTETB"/>
</dbReference>
<dbReference type="PANTHER" id="PTHR23501:SF191">
    <property type="entry name" value="VACUOLAR BASIC AMINO ACID TRANSPORTER 4"/>
    <property type="match status" value="1"/>
</dbReference>
<evidence type="ECO:0000256" key="4">
    <source>
        <dbReference type="ARBA" id="ARBA00022692"/>
    </source>
</evidence>
<evidence type="ECO:0000313" key="11">
    <source>
        <dbReference type="Proteomes" id="UP000219522"/>
    </source>
</evidence>
<dbReference type="Gene3D" id="1.20.1720.10">
    <property type="entry name" value="Multidrug resistance protein D"/>
    <property type="match status" value="1"/>
</dbReference>
<feature type="transmembrane region" description="Helical" evidence="8">
    <location>
        <begin position="62"/>
        <end position="81"/>
    </location>
</feature>
<evidence type="ECO:0000259" key="9">
    <source>
        <dbReference type="PROSITE" id="PS50850"/>
    </source>
</evidence>
<evidence type="ECO:0000256" key="3">
    <source>
        <dbReference type="ARBA" id="ARBA00022475"/>
    </source>
</evidence>
<dbReference type="InterPro" id="IPR036259">
    <property type="entry name" value="MFS_trans_sf"/>
</dbReference>
<feature type="domain" description="Major facilitator superfamily (MFS) profile" evidence="9">
    <location>
        <begin position="28"/>
        <end position="497"/>
    </location>
</feature>
<keyword evidence="4 8" id="KW-0812">Transmembrane</keyword>
<evidence type="ECO:0000256" key="6">
    <source>
        <dbReference type="ARBA" id="ARBA00023136"/>
    </source>
</evidence>
<evidence type="ECO:0000256" key="2">
    <source>
        <dbReference type="ARBA" id="ARBA00022448"/>
    </source>
</evidence>
<dbReference type="Gene3D" id="1.20.1250.20">
    <property type="entry name" value="MFS general substrate transporter like domains"/>
    <property type="match status" value="1"/>
</dbReference>
<organism evidence="10 11">
    <name type="scientific">Caballeronia arationis</name>
    <dbReference type="NCBI Taxonomy" id="1777142"/>
    <lineage>
        <taxon>Bacteria</taxon>
        <taxon>Pseudomonadati</taxon>
        <taxon>Pseudomonadota</taxon>
        <taxon>Betaproteobacteria</taxon>
        <taxon>Burkholderiales</taxon>
        <taxon>Burkholderiaceae</taxon>
        <taxon>Caballeronia</taxon>
    </lineage>
</organism>
<dbReference type="PROSITE" id="PS50850">
    <property type="entry name" value="MFS"/>
    <property type="match status" value="1"/>
</dbReference>
<feature type="transmembrane region" description="Helical" evidence="8">
    <location>
        <begin position="93"/>
        <end position="112"/>
    </location>
</feature>
<keyword evidence="2" id="KW-0813">Transport</keyword>
<dbReference type="InterPro" id="IPR005829">
    <property type="entry name" value="Sugar_transporter_CS"/>
</dbReference>
<dbReference type="InterPro" id="IPR020846">
    <property type="entry name" value="MFS_dom"/>
</dbReference>
<feature type="transmembrane region" description="Helical" evidence="8">
    <location>
        <begin position="473"/>
        <end position="492"/>
    </location>
</feature>
<feature type="transmembrane region" description="Helical" evidence="8">
    <location>
        <begin position="344"/>
        <end position="363"/>
    </location>
</feature>
<dbReference type="EMBL" id="OCSU01000003">
    <property type="protein sequence ID" value="SOE88598.1"/>
    <property type="molecule type" value="Genomic_DNA"/>
</dbReference>
<keyword evidence="3" id="KW-1003">Cell membrane</keyword>
<gene>
    <name evidence="10" type="ORF">SAMN05446927_7216</name>
</gene>
<feature type="transmembrane region" description="Helical" evidence="8">
    <location>
        <begin position="312"/>
        <end position="332"/>
    </location>
</feature>
<proteinExistence type="predicted"/>
<dbReference type="PANTHER" id="PTHR23501">
    <property type="entry name" value="MAJOR FACILITATOR SUPERFAMILY"/>
    <property type="match status" value="1"/>
</dbReference>
<dbReference type="Pfam" id="PF07690">
    <property type="entry name" value="MFS_1"/>
    <property type="match status" value="1"/>
</dbReference>
<dbReference type="SUPFAM" id="SSF103473">
    <property type="entry name" value="MFS general substrate transporter"/>
    <property type="match status" value="1"/>
</dbReference>
<dbReference type="Proteomes" id="UP000219522">
    <property type="component" value="Unassembled WGS sequence"/>
</dbReference>
<reference evidence="10 11" key="1">
    <citation type="submission" date="2017-09" db="EMBL/GenBank/DDBJ databases">
        <authorList>
            <person name="Varghese N."/>
            <person name="Submissions S."/>
        </authorList>
    </citation>
    <scope>NUCLEOTIDE SEQUENCE [LARGE SCALE GENOMIC DNA]</scope>
    <source>
        <strain evidence="10 11">OK806</strain>
    </source>
</reference>
<accession>A0A7Z7IED2</accession>